<dbReference type="EMBL" id="AZJJ01000001">
    <property type="protein sequence ID" value="ETD27751.1"/>
    <property type="molecule type" value="Genomic_DNA"/>
</dbReference>
<dbReference type="RefSeq" id="WP_023929596.1">
    <property type="nucleotide sequence ID" value="NZ_KI669458.1"/>
</dbReference>
<name>V8CLW9_9HELI</name>
<gene>
    <name evidence="1" type="ORF">HMPREF2087_00672</name>
</gene>
<sequence>MKNLSKTLASLAILVAVGLVIFSCLPPQKSLQEKEPNMVDISHYEGILRTKSRA</sequence>
<evidence type="ECO:0000313" key="1">
    <source>
        <dbReference type="EMBL" id="ETD27751.1"/>
    </source>
</evidence>
<evidence type="ECO:0000313" key="2">
    <source>
        <dbReference type="Proteomes" id="UP000018688"/>
    </source>
</evidence>
<dbReference type="AlphaFoldDB" id="V8CLW9"/>
<reference evidence="1 2" key="1">
    <citation type="submission" date="2013-10" db="EMBL/GenBank/DDBJ databases">
        <title>The Genome Sequence of Helicobacter canis NCTC 12740.</title>
        <authorList>
            <consortium name="The Broad Institute Genomics Platform"/>
            <person name="Earl A."/>
            <person name="Fox J.G."/>
            <person name="Shen Z."/>
            <person name="Young S.K."/>
            <person name="Zeng Q."/>
            <person name="Gargeya S."/>
            <person name="Fitzgerald M."/>
            <person name="Abouelleil A."/>
            <person name="Alvarado L."/>
            <person name="Chapman S.B."/>
            <person name="Gainer-Dewar J."/>
            <person name="Goldberg J."/>
            <person name="Griggs A."/>
            <person name="Gujja S."/>
            <person name="Hansen M."/>
            <person name="Howarth C."/>
            <person name="Imamovic A."/>
            <person name="Ireland A."/>
            <person name="Larimer J."/>
            <person name="McCowan C."/>
            <person name="Murphy C."/>
            <person name="Pearson M."/>
            <person name="Poon T.W."/>
            <person name="Priest M."/>
            <person name="Roberts A."/>
            <person name="Saif S."/>
            <person name="Shea T."/>
            <person name="Sykes S."/>
            <person name="Wortman J."/>
            <person name="Nusbaum C."/>
            <person name="Birren B."/>
        </authorList>
    </citation>
    <scope>NUCLEOTIDE SEQUENCE [LARGE SCALE GENOMIC DNA]</scope>
    <source>
        <strain evidence="1 2">NCTC 12740</strain>
    </source>
</reference>
<dbReference type="Proteomes" id="UP000018688">
    <property type="component" value="Unassembled WGS sequence"/>
</dbReference>
<dbReference type="HOGENOM" id="CLU_3044051_0_0_7"/>
<protein>
    <submittedName>
        <fullName evidence="1">Uncharacterized protein</fullName>
    </submittedName>
</protein>
<dbReference type="PATRIC" id="fig|1357399.3.peg.705"/>
<dbReference type="STRING" id="1357399.HMPREF2087_00672"/>
<keyword evidence="2" id="KW-1185">Reference proteome</keyword>
<dbReference type="PROSITE" id="PS51257">
    <property type="entry name" value="PROKAR_LIPOPROTEIN"/>
    <property type="match status" value="1"/>
</dbReference>
<proteinExistence type="predicted"/>
<comment type="caution">
    <text evidence="1">The sequence shown here is derived from an EMBL/GenBank/DDBJ whole genome shotgun (WGS) entry which is preliminary data.</text>
</comment>
<organism evidence="1 2">
    <name type="scientific">Helicobacter canis NCTC 12740</name>
    <dbReference type="NCBI Taxonomy" id="1357399"/>
    <lineage>
        <taxon>Bacteria</taxon>
        <taxon>Pseudomonadati</taxon>
        <taxon>Campylobacterota</taxon>
        <taxon>Epsilonproteobacteria</taxon>
        <taxon>Campylobacterales</taxon>
        <taxon>Helicobacteraceae</taxon>
        <taxon>Helicobacter</taxon>
    </lineage>
</organism>
<accession>V8CLW9</accession>